<dbReference type="InterPro" id="IPR000731">
    <property type="entry name" value="SSD"/>
</dbReference>
<dbReference type="PRINTS" id="PR00702">
    <property type="entry name" value="ACRIFLAVINRP"/>
</dbReference>
<dbReference type="PROSITE" id="PS50156">
    <property type="entry name" value="SSD"/>
    <property type="match status" value="2"/>
</dbReference>
<feature type="domain" description="SSD" evidence="7">
    <location>
        <begin position="281"/>
        <end position="403"/>
    </location>
</feature>
<keyword evidence="9" id="KW-1185">Reference proteome</keyword>
<feature type="transmembrane region" description="Helical" evidence="6">
    <location>
        <begin position="308"/>
        <end position="330"/>
    </location>
</feature>
<comment type="caution">
    <text evidence="8">The sequence shown here is derived from an EMBL/GenBank/DDBJ whole genome shotgun (WGS) entry which is preliminary data.</text>
</comment>
<evidence type="ECO:0000256" key="1">
    <source>
        <dbReference type="ARBA" id="ARBA00004651"/>
    </source>
</evidence>
<feature type="transmembrane region" description="Helical" evidence="6">
    <location>
        <begin position="252"/>
        <end position="271"/>
    </location>
</feature>
<dbReference type="SUPFAM" id="SSF82866">
    <property type="entry name" value="Multidrug efflux transporter AcrB transmembrane domain"/>
    <property type="match status" value="2"/>
</dbReference>
<evidence type="ECO:0000259" key="7">
    <source>
        <dbReference type="PROSITE" id="PS50156"/>
    </source>
</evidence>
<dbReference type="GO" id="GO:0022857">
    <property type="term" value="F:transmembrane transporter activity"/>
    <property type="evidence" value="ECO:0007669"/>
    <property type="project" value="InterPro"/>
</dbReference>
<dbReference type="Proteomes" id="UP000295554">
    <property type="component" value="Unassembled WGS sequence"/>
</dbReference>
<proteinExistence type="predicted"/>
<dbReference type="InterPro" id="IPR001036">
    <property type="entry name" value="Acrflvin-R"/>
</dbReference>
<gene>
    <name evidence="8" type="ORF">E2F43_18550</name>
</gene>
<dbReference type="OrthoDB" id="9803781at2"/>
<dbReference type="GO" id="GO:0005886">
    <property type="term" value="C:plasma membrane"/>
    <property type="evidence" value="ECO:0007669"/>
    <property type="project" value="UniProtKB-SubCell"/>
</dbReference>
<keyword evidence="3 6" id="KW-0812">Transmembrane</keyword>
<organism evidence="8 9">
    <name type="scientific">Seongchinamella unica</name>
    <dbReference type="NCBI Taxonomy" id="2547392"/>
    <lineage>
        <taxon>Bacteria</taxon>
        <taxon>Pseudomonadati</taxon>
        <taxon>Pseudomonadota</taxon>
        <taxon>Gammaproteobacteria</taxon>
        <taxon>Cellvibrionales</taxon>
        <taxon>Halieaceae</taxon>
        <taxon>Seongchinamella</taxon>
    </lineage>
</organism>
<feature type="transmembrane region" description="Helical" evidence="6">
    <location>
        <begin position="766"/>
        <end position="794"/>
    </location>
</feature>
<reference evidence="8 9" key="1">
    <citation type="submission" date="2019-03" db="EMBL/GenBank/DDBJ databases">
        <title>Seongchinamella monodicae gen. nov., sp. nov., a novel member of the Gammaproteobacteria isolated from a tidal mudflat of beach.</title>
        <authorList>
            <person name="Yang H.G."/>
            <person name="Kang J.W."/>
            <person name="Lee S.D."/>
        </authorList>
    </citation>
    <scope>NUCLEOTIDE SEQUENCE [LARGE SCALE GENOMIC DNA]</scope>
    <source>
        <strain evidence="8 9">GH4-78</strain>
    </source>
</reference>
<evidence type="ECO:0000256" key="6">
    <source>
        <dbReference type="SAM" id="Phobius"/>
    </source>
</evidence>
<dbReference type="PANTHER" id="PTHR33406">
    <property type="entry name" value="MEMBRANE PROTEIN MJ1562-RELATED"/>
    <property type="match status" value="1"/>
</dbReference>
<dbReference type="RefSeq" id="WP_133215541.1">
    <property type="nucleotide sequence ID" value="NZ_SMSE01000006.1"/>
</dbReference>
<sequence length="810" mass="88615">MEAIYRFVEDIFAGLAQIIYRHSLSALLLVAFATIALVTQLPKLTLDTSNEGFFHADSPELLNYMAFKEEFGREDMIIVATETENVFEPVFLRRLRSLHEAMEAQVPYLNEVTSLLNARNTRGEGDELIVEDLFESWPETDDAMEALRQRAISNPLYRNLLLSADGRVTALVVRPSPFAVPDYEGDIMAGFEDMPVGDSAAPAEFLNDRQTAEFVAATLEVVQQFQSEDFRLRVGGMPVMTEVVKQLMRQDMARFLLAAIVGITLLLYLMFRRISGVVLPLLSVLLTLLCTLGLMGLTGVAFKVPTQILPSFLIAVGVGSSVHILSQFYWRFDAGDERIEALTGALRQSGAPVLGAALTTAVGMMSFSSASLAPLAEMGIFAGAGILISLLYTLILIPALLALVPIRRKAPKGSTGTRMDRFLAGCADFAIRHRRTNMLAAAVITLLAVLGLTRLQFEHDPLQWFPDDHTLRTDIESLNESLKGVMTMELVIDTGEENGLYSPPLLQTIDSLAGDVLAIEHRGMSSDKVLSITDVIKEINLALNADQPEHYIIPDNRELVAQELFLFENTGTDDLEDFVDSQFRKARYTVKLPWMGSTIIYGYGNALLDTITNALPENVTTQITGISLLFASVSVKSLDSIRQSYLLAAVVISILMVAFIGDLKLGLAAMIPNLSPILISLGVLGWSGIPLNVFTMFVGSIALGLAVDDTLHFLHAFKRAHMECGSTEAAIRQSFQSTGRALVVTTVALSLGFFLFAFATMQSVMLFGLLTGFTIVLALVADFIVMPAILVWMIPDRSPVAPDGILEESP</sequence>
<feature type="transmembrane region" description="Helical" evidence="6">
    <location>
        <begin position="379"/>
        <end position="404"/>
    </location>
</feature>
<accession>A0A4R5LMW2</accession>
<evidence type="ECO:0000313" key="8">
    <source>
        <dbReference type="EMBL" id="TDG11387.1"/>
    </source>
</evidence>
<evidence type="ECO:0000256" key="2">
    <source>
        <dbReference type="ARBA" id="ARBA00022475"/>
    </source>
</evidence>
<dbReference type="EMBL" id="SMSE01000006">
    <property type="protein sequence ID" value="TDG11387.1"/>
    <property type="molecule type" value="Genomic_DNA"/>
</dbReference>
<keyword evidence="5 6" id="KW-0472">Membrane</keyword>
<feature type="transmembrane region" description="Helical" evidence="6">
    <location>
        <begin position="645"/>
        <end position="665"/>
    </location>
</feature>
<dbReference type="InterPro" id="IPR050545">
    <property type="entry name" value="Mycobact_MmpL"/>
</dbReference>
<dbReference type="AlphaFoldDB" id="A0A4R5LMW2"/>
<evidence type="ECO:0000256" key="3">
    <source>
        <dbReference type="ARBA" id="ARBA00022692"/>
    </source>
</evidence>
<feature type="transmembrane region" description="Helical" evidence="6">
    <location>
        <begin position="351"/>
        <end position="373"/>
    </location>
</feature>
<dbReference type="PANTHER" id="PTHR33406:SF12">
    <property type="entry name" value="BLR2997 PROTEIN"/>
    <property type="match status" value="1"/>
</dbReference>
<evidence type="ECO:0000256" key="4">
    <source>
        <dbReference type="ARBA" id="ARBA00022989"/>
    </source>
</evidence>
<name>A0A4R5LMW2_9GAMM</name>
<feature type="transmembrane region" description="Helical" evidence="6">
    <location>
        <begin position="278"/>
        <end position="302"/>
    </location>
</feature>
<dbReference type="InterPro" id="IPR004869">
    <property type="entry name" value="MMPL_dom"/>
</dbReference>
<feature type="transmembrane region" description="Helical" evidence="6">
    <location>
        <begin position="677"/>
        <end position="707"/>
    </location>
</feature>
<dbReference type="Gene3D" id="1.20.1640.10">
    <property type="entry name" value="Multidrug efflux transporter AcrB transmembrane domain"/>
    <property type="match status" value="2"/>
</dbReference>
<feature type="domain" description="SSD" evidence="7">
    <location>
        <begin position="665"/>
        <end position="792"/>
    </location>
</feature>
<evidence type="ECO:0000313" key="9">
    <source>
        <dbReference type="Proteomes" id="UP000295554"/>
    </source>
</evidence>
<keyword evidence="4 6" id="KW-1133">Transmembrane helix</keyword>
<feature type="transmembrane region" description="Helical" evidence="6">
    <location>
        <begin position="741"/>
        <end position="759"/>
    </location>
</feature>
<dbReference type="Pfam" id="PF03176">
    <property type="entry name" value="MMPL"/>
    <property type="match status" value="2"/>
</dbReference>
<comment type="subcellular location">
    <subcellularLocation>
        <location evidence="1">Cell membrane</location>
        <topology evidence="1">Multi-pass membrane protein</topology>
    </subcellularLocation>
</comment>
<evidence type="ECO:0000256" key="5">
    <source>
        <dbReference type="ARBA" id="ARBA00023136"/>
    </source>
</evidence>
<protein>
    <recommendedName>
        <fullName evidence="7">SSD domain-containing protein</fullName>
    </recommendedName>
</protein>
<keyword evidence="2" id="KW-1003">Cell membrane</keyword>